<evidence type="ECO:0000313" key="2">
    <source>
        <dbReference type="Proteomes" id="UP000016960"/>
    </source>
</evidence>
<gene>
    <name evidence="1" type="ORF">KR51_00019490</name>
</gene>
<evidence type="ECO:0008006" key="3">
    <source>
        <dbReference type="Google" id="ProtNLM"/>
    </source>
</evidence>
<keyword evidence="2" id="KW-1185">Reference proteome</keyword>
<proteinExistence type="predicted"/>
<dbReference type="EMBL" id="ASSJ01000049">
    <property type="protein sequence ID" value="ERN41381.1"/>
    <property type="molecule type" value="Genomic_DNA"/>
</dbReference>
<dbReference type="AlphaFoldDB" id="U5DI84"/>
<sequence>MTRSPEPLPPSAPHQLGLFAAEPSTPYRLESLPQMSAAFLLQWKQRIVNHQRRARCEVPVRQITCASVAAVSVDPEAIDPFALYLYPSLFYRLPGDRGGHPCLYFAIDRAEPSLLLYVGETQHSNQRWKHVHDCKNYIACYIELHRQYELEVAIAIAFYWNVPSDVRARRRLESALIRKWRSPFNKENWQRWGQPFKK</sequence>
<name>U5DI84_9CHRO</name>
<dbReference type="InParanoid" id="U5DI84"/>
<accession>U5DI84</accession>
<protein>
    <recommendedName>
        <fullName evidence="3">GIY-YIG domain-containing protein</fullName>
    </recommendedName>
</protein>
<dbReference type="STRING" id="582515.KR51_00019490"/>
<comment type="caution">
    <text evidence="1">The sequence shown here is derived from an EMBL/GenBank/DDBJ whole genome shotgun (WGS) entry which is preliminary data.</text>
</comment>
<dbReference type="Proteomes" id="UP000016960">
    <property type="component" value="Unassembled WGS sequence"/>
</dbReference>
<dbReference type="eggNOG" id="ENOG50313YR">
    <property type="taxonomic scope" value="Bacteria"/>
</dbReference>
<evidence type="ECO:0000313" key="1">
    <source>
        <dbReference type="EMBL" id="ERN41381.1"/>
    </source>
</evidence>
<organism evidence="1 2">
    <name type="scientific">Rubidibacter lacunae KORDI 51-2</name>
    <dbReference type="NCBI Taxonomy" id="582515"/>
    <lineage>
        <taxon>Bacteria</taxon>
        <taxon>Bacillati</taxon>
        <taxon>Cyanobacteriota</taxon>
        <taxon>Cyanophyceae</taxon>
        <taxon>Oscillatoriophycideae</taxon>
        <taxon>Chroococcales</taxon>
        <taxon>Aphanothecaceae</taxon>
        <taxon>Rubidibacter</taxon>
    </lineage>
</organism>
<reference evidence="1 2" key="1">
    <citation type="submission" date="2013-05" db="EMBL/GenBank/DDBJ databases">
        <title>Draft genome sequence of Rubidibacter lacunae KORDI 51-2.</title>
        <authorList>
            <person name="Choi D.H."/>
            <person name="Noh J.H."/>
            <person name="Kwon K.-K."/>
            <person name="Lee J.-H."/>
            <person name="Ryu J.-Y."/>
        </authorList>
    </citation>
    <scope>NUCLEOTIDE SEQUENCE [LARGE SCALE GENOMIC DNA]</scope>
    <source>
        <strain evidence="1 2">KORDI 51-2</strain>
    </source>
</reference>